<dbReference type="OrthoDB" id="9808260at2"/>
<comment type="caution">
    <text evidence="1">The sequence shown here is derived from an EMBL/GenBank/DDBJ whole genome shotgun (WGS) entry which is preliminary data.</text>
</comment>
<protein>
    <recommendedName>
        <fullName evidence="3">Protein involved in gliding motility RemB</fullName>
    </recommendedName>
</protein>
<evidence type="ECO:0008006" key="3">
    <source>
        <dbReference type="Google" id="ProtNLM"/>
    </source>
</evidence>
<dbReference type="AlphaFoldDB" id="A0A098LC91"/>
<gene>
    <name evidence="1" type="ORF">MYP_1295</name>
</gene>
<accession>A0A098LC91</accession>
<reference evidence="1 2" key="1">
    <citation type="submission" date="2014-09" db="EMBL/GenBank/DDBJ databases">
        <title>Sporocytophaga myxococcoides PG-01 genome sequencing.</title>
        <authorList>
            <person name="Liu L."/>
            <person name="Gao P.J."/>
            <person name="Chen G.J."/>
            <person name="Wang L.S."/>
        </authorList>
    </citation>
    <scope>NUCLEOTIDE SEQUENCE [LARGE SCALE GENOMIC DNA]</scope>
    <source>
        <strain evidence="1 2">PG-01</strain>
    </source>
</reference>
<organism evidence="1 2">
    <name type="scientific">Sporocytophaga myxococcoides</name>
    <dbReference type="NCBI Taxonomy" id="153721"/>
    <lineage>
        <taxon>Bacteria</taxon>
        <taxon>Pseudomonadati</taxon>
        <taxon>Bacteroidota</taxon>
        <taxon>Cytophagia</taxon>
        <taxon>Cytophagales</taxon>
        <taxon>Cytophagaceae</taxon>
        <taxon>Sporocytophaga</taxon>
    </lineage>
</organism>
<dbReference type="Proteomes" id="UP000030185">
    <property type="component" value="Unassembled WGS sequence"/>
</dbReference>
<dbReference type="RefSeq" id="WP_052429986.1">
    <property type="nucleotide sequence ID" value="NZ_BBLT01000002.1"/>
</dbReference>
<dbReference type="InterPro" id="IPR038636">
    <property type="entry name" value="Wzi_sf"/>
</dbReference>
<proteinExistence type="predicted"/>
<evidence type="ECO:0000313" key="2">
    <source>
        <dbReference type="Proteomes" id="UP000030185"/>
    </source>
</evidence>
<dbReference type="EMBL" id="BBLT01000002">
    <property type="protein sequence ID" value="GAL84067.1"/>
    <property type="molecule type" value="Genomic_DNA"/>
</dbReference>
<name>A0A098LC91_9BACT</name>
<keyword evidence="2" id="KW-1185">Reference proteome</keyword>
<dbReference type="Gene3D" id="2.40.160.130">
    <property type="entry name" value="Capsule assembly protein Wzi"/>
    <property type="match status" value="1"/>
</dbReference>
<dbReference type="STRING" id="153721.MYP_1295"/>
<sequence>MPNKSDINYLRFLLVFVFFAGQLHAQDFLPLNREFLLPYDRALAPKKIEFHTAIKPYNSAELDTLINTDSLYDFRQFNISRKRLVGRIADNLLNRHLINVDTAGLVLHVDPLLNVDIGRETVSGKKVHTNTRGFQAFGSIGKKVSFYTSFYENQATFSPYIDTFITEYKVVPGQGESKPFKPEELTRAYDYNMAYGWVTYTPSRYFNFQFGQGKNFIGDGYRSLLLSDNSFTYPFLKVTTSVWKIKYVNLFTQFQDIRGSQLVVNGKGTGYPKKFGTFHYLSINIGKSLTVGLFESIIWPGGDSTFKRGYDVAYLNPIIFYRSVEFSQGSSDNALMGLNLKYKINSKWYLYGQFILDDFKLNEFRNKNYRYQQKYGYQLGTRIFDPFNIKNLALQGEYNVVMPYTYSHRTIEQNYSHYNQALAHPLGANFKELVGIVDYRYKRFFTELKYIYAQYGVDTGNVSYGKNIFIPDYGGVYNGVNYTFPYAKHPAQGPRNNLHYLELKAGYLINPKTNMRLTLSYVNRTITGYGDWNNKTHYYSIGFSTNLQNFYYDF</sequence>
<evidence type="ECO:0000313" key="1">
    <source>
        <dbReference type="EMBL" id="GAL84067.1"/>
    </source>
</evidence>
<dbReference type="eggNOG" id="ENOG502Z8DB">
    <property type="taxonomic scope" value="Bacteria"/>
</dbReference>